<dbReference type="PANTHER" id="PTHR33885:SF3">
    <property type="entry name" value="PHAGE SHOCK PROTEIN C"/>
    <property type="match status" value="1"/>
</dbReference>
<keyword evidence="4 7" id="KW-1133">Transmembrane helix</keyword>
<sequence>MDTKQLEGLWATRPIRPSANRTIAGVCAGFAQRYRVDPTLVKIAFVVATLFGGSGLILYIAAWVAMPSEDKQRDELGSIRNAGHALGHRPSHLRHRNPQLILLIVLAIIVVTSFGPNATWSSGGLLGAALMLVGWWLLYQRTPEPPAGTSADTHSDAGSGHPAPGQGDALTPWIPRSLMTDPAIGSSGRATSGTAGGTSWPGPSATTVFDSSAAAPAAPGSRTPDAGTPPVSPGAYGETTTDQMRRTPPAWDPLGTARFAWDLPEPAAEDAVVPPAERRSPLTLVVVGVAVIVAAAGAALHQVGVDWFTPARIISMALAVVGAGLVVAGLRRRRAGGHSTGLVPIALLLGVAAVVATSAVRLDLPAGGVGERTWTPVAENDIRDEYTLTMGKMVLDLRDIDLTADRTVDLRNGIGEIEILVGENTNIRATCDANVGDYVCPEGLDGGRDGTDGPVLTIDAMTNVGHVEVTR</sequence>
<keyword evidence="2" id="KW-1003">Cell membrane</keyword>
<feature type="region of interest" description="Disordered" evidence="6">
    <location>
        <begin position="146"/>
        <end position="253"/>
    </location>
</feature>
<feature type="transmembrane region" description="Helical" evidence="7">
    <location>
        <begin position="43"/>
        <end position="66"/>
    </location>
</feature>
<dbReference type="Proteomes" id="UP001347146">
    <property type="component" value="Unassembled WGS sequence"/>
</dbReference>
<dbReference type="Pfam" id="PF04024">
    <property type="entry name" value="PspC"/>
    <property type="match status" value="1"/>
</dbReference>
<dbReference type="InterPro" id="IPR052027">
    <property type="entry name" value="PspC"/>
</dbReference>
<dbReference type="EMBL" id="JAZDUF010000001">
    <property type="protein sequence ID" value="MEE3848873.1"/>
    <property type="molecule type" value="Genomic_DNA"/>
</dbReference>
<evidence type="ECO:0000259" key="8">
    <source>
        <dbReference type="Pfam" id="PF04024"/>
    </source>
</evidence>
<reference evidence="9 10" key="1">
    <citation type="submission" date="2024-01" db="EMBL/GenBank/DDBJ databases">
        <title>Draft genome sequence of Gordonia sp. LSe1-13.</title>
        <authorList>
            <person name="Suphannarot A."/>
            <person name="Mingma R."/>
        </authorList>
    </citation>
    <scope>NUCLEOTIDE SEQUENCE [LARGE SCALE GENOMIC DNA]</scope>
    <source>
        <strain evidence="9 10">LSe1-13</strain>
    </source>
</reference>
<keyword evidence="10" id="KW-1185">Reference proteome</keyword>
<evidence type="ECO:0000256" key="5">
    <source>
        <dbReference type="ARBA" id="ARBA00023136"/>
    </source>
</evidence>
<evidence type="ECO:0000256" key="4">
    <source>
        <dbReference type="ARBA" id="ARBA00022989"/>
    </source>
</evidence>
<gene>
    <name evidence="9" type="ORF">VZC37_00910</name>
</gene>
<feature type="transmembrane region" description="Helical" evidence="7">
    <location>
        <begin position="282"/>
        <end position="301"/>
    </location>
</feature>
<feature type="domain" description="Phage shock protein PspC N-terminal" evidence="8">
    <location>
        <begin position="13"/>
        <end position="69"/>
    </location>
</feature>
<protein>
    <submittedName>
        <fullName evidence="9">PspC domain-containing protein</fullName>
    </submittedName>
</protein>
<feature type="transmembrane region" description="Helical" evidence="7">
    <location>
        <begin position="342"/>
        <end position="362"/>
    </location>
</feature>
<keyword evidence="5 7" id="KW-0472">Membrane</keyword>
<dbReference type="RefSeq" id="WP_330430538.1">
    <property type="nucleotide sequence ID" value="NZ_JAZDUF010000001.1"/>
</dbReference>
<evidence type="ECO:0000313" key="10">
    <source>
        <dbReference type="Proteomes" id="UP001347146"/>
    </source>
</evidence>
<feature type="transmembrane region" description="Helical" evidence="7">
    <location>
        <begin position="313"/>
        <end position="330"/>
    </location>
</feature>
<name>A0ABU7M7S3_9ACTN</name>
<comment type="caution">
    <text evidence="9">The sequence shown here is derived from an EMBL/GenBank/DDBJ whole genome shotgun (WGS) entry which is preliminary data.</text>
</comment>
<evidence type="ECO:0000256" key="2">
    <source>
        <dbReference type="ARBA" id="ARBA00022475"/>
    </source>
</evidence>
<proteinExistence type="predicted"/>
<feature type="transmembrane region" description="Helical" evidence="7">
    <location>
        <begin position="120"/>
        <end position="139"/>
    </location>
</feature>
<accession>A0ABU7M7S3</accession>
<dbReference type="InterPro" id="IPR007168">
    <property type="entry name" value="Phageshock_PspC_N"/>
</dbReference>
<keyword evidence="3 7" id="KW-0812">Transmembrane</keyword>
<comment type="subcellular location">
    <subcellularLocation>
        <location evidence="1">Cell membrane</location>
        <topology evidence="1">Single-pass membrane protein</topology>
    </subcellularLocation>
</comment>
<dbReference type="PANTHER" id="PTHR33885">
    <property type="entry name" value="PHAGE SHOCK PROTEIN C"/>
    <property type="match status" value="1"/>
</dbReference>
<evidence type="ECO:0000256" key="6">
    <source>
        <dbReference type="SAM" id="MobiDB-lite"/>
    </source>
</evidence>
<evidence type="ECO:0000313" key="9">
    <source>
        <dbReference type="EMBL" id="MEE3848873.1"/>
    </source>
</evidence>
<feature type="compositionally biased region" description="Low complexity" evidence="6">
    <location>
        <begin position="185"/>
        <end position="204"/>
    </location>
</feature>
<evidence type="ECO:0000256" key="3">
    <source>
        <dbReference type="ARBA" id="ARBA00022692"/>
    </source>
</evidence>
<evidence type="ECO:0000256" key="1">
    <source>
        <dbReference type="ARBA" id="ARBA00004162"/>
    </source>
</evidence>
<feature type="transmembrane region" description="Helical" evidence="7">
    <location>
        <begin position="98"/>
        <end position="114"/>
    </location>
</feature>
<organism evidence="9 10">
    <name type="scientific">Gordonia sesuvii</name>
    <dbReference type="NCBI Taxonomy" id="3116777"/>
    <lineage>
        <taxon>Bacteria</taxon>
        <taxon>Bacillati</taxon>
        <taxon>Actinomycetota</taxon>
        <taxon>Actinomycetes</taxon>
        <taxon>Mycobacteriales</taxon>
        <taxon>Gordoniaceae</taxon>
        <taxon>Gordonia</taxon>
    </lineage>
</organism>
<evidence type="ECO:0000256" key="7">
    <source>
        <dbReference type="SAM" id="Phobius"/>
    </source>
</evidence>